<dbReference type="Proteomes" id="UP000011668">
    <property type="component" value="Unassembled WGS sequence"/>
</dbReference>
<keyword evidence="2" id="KW-1185">Reference proteome</keyword>
<evidence type="ECO:0000313" key="1">
    <source>
        <dbReference type="EMBL" id="ELU43000.1"/>
    </source>
</evidence>
<gene>
    <name evidence="1" type="ORF">AG1IA_02968</name>
</gene>
<accession>L8WYB0</accession>
<sequence length="66" mass="7637">MSRWHQYASSPQISDGIPGFHSISGVASLAIVSQSYRFALIRPDRQRRNYIDQRQHYGIFCLLARI</sequence>
<comment type="caution">
    <text evidence="1">The sequence shown here is derived from an EMBL/GenBank/DDBJ whole genome shotgun (WGS) entry which is preliminary data.</text>
</comment>
<protein>
    <submittedName>
        <fullName evidence="1">Uncharacterized protein</fullName>
    </submittedName>
</protein>
<evidence type="ECO:0000313" key="2">
    <source>
        <dbReference type="Proteomes" id="UP000011668"/>
    </source>
</evidence>
<dbReference type="EMBL" id="AFRT01000656">
    <property type="protein sequence ID" value="ELU43000.1"/>
    <property type="molecule type" value="Genomic_DNA"/>
</dbReference>
<dbReference type="AlphaFoldDB" id="L8WYB0"/>
<organism evidence="1 2">
    <name type="scientific">Thanatephorus cucumeris (strain AG1-IA)</name>
    <name type="common">Rice sheath blight fungus</name>
    <name type="synonym">Rhizoctonia solani</name>
    <dbReference type="NCBI Taxonomy" id="983506"/>
    <lineage>
        <taxon>Eukaryota</taxon>
        <taxon>Fungi</taxon>
        <taxon>Dikarya</taxon>
        <taxon>Basidiomycota</taxon>
        <taxon>Agaricomycotina</taxon>
        <taxon>Agaricomycetes</taxon>
        <taxon>Cantharellales</taxon>
        <taxon>Ceratobasidiaceae</taxon>
        <taxon>Rhizoctonia</taxon>
        <taxon>Rhizoctonia solani AG-1</taxon>
    </lineage>
</organism>
<reference evidence="1 2" key="1">
    <citation type="journal article" date="2013" name="Nat. Commun.">
        <title>The evolution and pathogenic mechanisms of the rice sheath blight pathogen.</title>
        <authorList>
            <person name="Zheng A."/>
            <person name="Lin R."/>
            <person name="Xu L."/>
            <person name="Qin P."/>
            <person name="Tang C."/>
            <person name="Ai P."/>
            <person name="Zhang D."/>
            <person name="Liu Y."/>
            <person name="Sun Z."/>
            <person name="Feng H."/>
            <person name="Wang Y."/>
            <person name="Chen Y."/>
            <person name="Liang X."/>
            <person name="Fu R."/>
            <person name="Li Q."/>
            <person name="Zhang J."/>
            <person name="Yu X."/>
            <person name="Xie Z."/>
            <person name="Ding L."/>
            <person name="Guan P."/>
            <person name="Tang J."/>
            <person name="Liang Y."/>
            <person name="Wang S."/>
            <person name="Deng Q."/>
            <person name="Li S."/>
            <person name="Zhu J."/>
            <person name="Wang L."/>
            <person name="Liu H."/>
            <person name="Li P."/>
        </authorList>
    </citation>
    <scope>NUCLEOTIDE SEQUENCE [LARGE SCALE GENOMIC DNA]</scope>
    <source>
        <strain evidence="2">AG-1 IA</strain>
    </source>
</reference>
<name>L8WYB0_THACA</name>
<dbReference type="HOGENOM" id="CLU_2832945_0_0_1"/>
<proteinExistence type="predicted"/>